<feature type="transmembrane region" description="Helical" evidence="9">
    <location>
        <begin position="41"/>
        <end position="62"/>
    </location>
</feature>
<keyword evidence="6 7" id="KW-0349">Heme</keyword>
<dbReference type="GO" id="GO:0020037">
    <property type="term" value="F:heme binding"/>
    <property type="evidence" value="ECO:0007669"/>
    <property type="project" value="InterPro"/>
</dbReference>
<evidence type="ECO:0000256" key="2">
    <source>
        <dbReference type="ARBA" id="ARBA00010617"/>
    </source>
</evidence>
<evidence type="ECO:0000256" key="7">
    <source>
        <dbReference type="RuleBase" id="RU000461"/>
    </source>
</evidence>
<evidence type="ECO:0000256" key="1">
    <source>
        <dbReference type="ARBA" id="ARBA00001971"/>
    </source>
</evidence>
<dbReference type="SUPFAM" id="SSF48264">
    <property type="entry name" value="Cytochrome P450"/>
    <property type="match status" value="1"/>
</dbReference>
<comment type="caution">
    <text evidence="10">The sequence shown here is derived from an EMBL/GenBank/DDBJ whole genome shotgun (WGS) entry which is preliminary data.</text>
</comment>
<dbReference type="GO" id="GO:0004497">
    <property type="term" value="F:monooxygenase activity"/>
    <property type="evidence" value="ECO:0007669"/>
    <property type="project" value="UniProtKB-KW"/>
</dbReference>
<evidence type="ECO:0000256" key="9">
    <source>
        <dbReference type="SAM" id="Phobius"/>
    </source>
</evidence>
<dbReference type="InterPro" id="IPR002403">
    <property type="entry name" value="Cyt_P450_E_grp-IV"/>
</dbReference>
<keyword evidence="7" id="KW-0503">Monooxygenase</keyword>
<dbReference type="Proteomes" id="UP000629468">
    <property type="component" value="Unassembled WGS sequence"/>
</dbReference>
<feature type="transmembrane region" description="Helical" evidence="9">
    <location>
        <begin position="12"/>
        <end position="29"/>
    </location>
</feature>
<dbReference type="Pfam" id="PF00067">
    <property type="entry name" value="p450"/>
    <property type="match status" value="1"/>
</dbReference>
<dbReference type="InterPro" id="IPR001128">
    <property type="entry name" value="Cyt_P450"/>
</dbReference>
<protein>
    <recommendedName>
        <fullName evidence="12">Cytochrome P450</fullName>
    </recommendedName>
</protein>
<dbReference type="PANTHER" id="PTHR46206">
    <property type="entry name" value="CYTOCHROME P450"/>
    <property type="match status" value="1"/>
</dbReference>
<dbReference type="GO" id="GO:0016705">
    <property type="term" value="F:oxidoreductase activity, acting on paired donors, with incorporation or reduction of molecular oxygen"/>
    <property type="evidence" value="ECO:0007669"/>
    <property type="project" value="InterPro"/>
</dbReference>
<evidence type="ECO:0000256" key="8">
    <source>
        <dbReference type="SAM" id="MobiDB-lite"/>
    </source>
</evidence>
<evidence type="ECO:0000313" key="11">
    <source>
        <dbReference type="Proteomes" id="UP000629468"/>
    </source>
</evidence>
<feature type="compositionally biased region" description="Basic residues" evidence="8">
    <location>
        <begin position="501"/>
        <end position="511"/>
    </location>
</feature>
<keyword evidence="9" id="KW-0472">Membrane</keyword>
<proteinExistence type="inferred from homology"/>
<evidence type="ECO:0000256" key="6">
    <source>
        <dbReference type="PIRSR" id="PIRSR602403-1"/>
    </source>
</evidence>
<dbReference type="InterPro" id="IPR017972">
    <property type="entry name" value="Cyt_P450_CS"/>
</dbReference>
<evidence type="ECO:0000256" key="5">
    <source>
        <dbReference type="ARBA" id="ARBA00023004"/>
    </source>
</evidence>
<dbReference type="PRINTS" id="PR00465">
    <property type="entry name" value="EP450IV"/>
</dbReference>
<name>A0A8H7F599_AGABI</name>
<evidence type="ECO:0000256" key="4">
    <source>
        <dbReference type="ARBA" id="ARBA00023002"/>
    </source>
</evidence>
<dbReference type="CDD" id="cd11041">
    <property type="entry name" value="CYP503A1-like"/>
    <property type="match status" value="1"/>
</dbReference>
<keyword evidence="9" id="KW-1133">Transmembrane helix</keyword>
<keyword evidence="4 7" id="KW-0560">Oxidoreductase</keyword>
<dbReference type="AlphaFoldDB" id="A0A8H7F599"/>
<accession>A0A8H7F599</accession>
<dbReference type="Gene3D" id="1.10.630.10">
    <property type="entry name" value="Cytochrome P450"/>
    <property type="match status" value="1"/>
</dbReference>
<gene>
    <name evidence="10" type="ORF">Agabi119p4_3746</name>
</gene>
<dbReference type="EMBL" id="JABXXO010000005">
    <property type="protein sequence ID" value="KAF7777674.1"/>
    <property type="molecule type" value="Genomic_DNA"/>
</dbReference>
<feature type="binding site" description="axial binding residue" evidence="6">
    <location>
        <position position="453"/>
    </location>
    <ligand>
        <name>heme</name>
        <dbReference type="ChEBI" id="CHEBI:30413"/>
    </ligand>
    <ligandPart>
        <name>Fe</name>
        <dbReference type="ChEBI" id="CHEBI:18248"/>
    </ligandPart>
</feature>
<evidence type="ECO:0000313" key="10">
    <source>
        <dbReference type="EMBL" id="KAF7777674.1"/>
    </source>
</evidence>
<keyword evidence="3 6" id="KW-0479">Metal-binding</keyword>
<keyword evidence="9" id="KW-0812">Transmembrane</keyword>
<dbReference type="InterPro" id="IPR036396">
    <property type="entry name" value="Cyt_P450_sf"/>
</dbReference>
<feature type="region of interest" description="Disordered" evidence="8">
    <location>
        <begin position="483"/>
        <end position="511"/>
    </location>
</feature>
<evidence type="ECO:0008006" key="12">
    <source>
        <dbReference type="Google" id="ProtNLM"/>
    </source>
</evidence>
<organism evidence="10 11">
    <name type="scientific">Agaricus bisporus var. burnettii</name>
    <dbReference type="NCBI Taxonomy" id="192524"/>
    <lineage>
        <taxon>Eukaryota</taxon>
        <taxon>Fungi</taxon>
        <taxon>Dikarya</taxon>
        <taxon>Basidiomycota</taxon>
        <taxon>Agaricomycotina</taxon>
        <taxon>Agaricomycetes</taxon>
        <taxon>Agaricomycetidae</taxon>
        <taxon>Agaricales</taxon>
        <taxon>Agaricineae</taxon>
        <taxon>Agaricaceae</taxon>
        <taxon>Agaricus</taxon>
    </lineage>
</organism>
<comment type="similarity">
    <text evidence="2 7">Belongs to the cytochrome P450 family.</text>
</comment>
<keyword evidence="5 6" id="KW-0408">Iron</keyword>
<dbReference type="PROSITE" id="PS00086">
    <property type="entry name" value="CYTOCHROME_P450"/>
    <property type="match status" value="1"/>
</dbReference>
<dbReference type="GO" id="GO:0005506">
    <property type="term" value="F:iron ion binding"/>
    <property type="evidence" value="ECO:0007669"/>
    <property type="project" value="InterPro"/>
</dbReference>
<evidence type="ECO:0000256" key="3">
    <source>
        <dbReference type="ARBA" id="ARBA00022723"/>
    </source>
</evidence>
<comment type="cofactor">
    <cofactor evidence="1 6">
        <name>heme</name>
        <dbReference type="ChEBI" id="CHEBI:30413"/>
    </cofactor>
</comment>
<reference evidence="10 11" key="1">
    <citation type="journal article" name="Sci. Rep.">
        <title>Telomere-to-telomere assembled and centromere annotated genomes of the two main subspecies of the button mushroom Agaricus bisporus reveal especially polymorphic chromosome ends.</title>
        <authorList>
            <person name="Sonnenberg A.S.M."/>
            <person name="Sedaghat-Telgerd N."/>
            <person name="Lavrijssen B."/>
            <person name="Ohm R.A."/>
            <person name="Hendrickx P.M."/>
            <person name="Scholtmeijer K."/>
            <person name="Baars J.J.P."/>
            <person name="van Peer A."/>
        </authorList>
    </citation>
    <scope>NUCLEOTIDE SEQUENCE [LARGE SCALE GENOMIC DNA]</scope>
    <source>
        <strain evidence="10 11">H119_p4</strain>
    </source>
</reference>
<sequence>MLSSLNGFLDTSPSIIQVISILGTAYGAIKYIEAKRSPLNAIPTVGYSGVITSYITAIRWLLNGSELIREGSDKYPNRVFKIAAMFKWVIVLNGEQYVDDIRNASDDVLSFVEAIEETTHTKYVLGPVAEHPHHVVTLRSNVTRNIATKSDEIRDEVRAALHDLIPATEDWVTFPAYTTFQHIICRAINRYFVGIPICRDPGYCAAMEKYLVDVLISAKIIDCFPELFRPLVGNYVTPVAKTMKQVMKYLAPTVQERIARYEQYGKDDTDRPNDLISWLLETATEDYHRTLHDIINRILLLNFAAMHTTTMVFTQTMYDLAVHPEYLDDLREEVEGAIREHGWSKVATQKMRKLDSFIKESLRVNPTSSLVLLRKTLQNWTTTDGTLIPAGSFLGVAGSATQSKQNAFEDAREFKGFRFAEMRDRDEGLDSMKHQMVSLDAEHIIFGYGRHACPGRFFAVHEIKIMLAQIILEYDVQMENGSMDRPPSLSFESNDVPNPKAKMRFRKRQMD</sequence>